<dbReference type="GO" id="GO:0009002">
    <property type="term" value="F:serine-type D-Ala-D-Ala carboxypeptidase activity"/>
    <property type="evidence" value="ECO:0007669"/>
    <property type="project" value="UniProtKB-EC"/>
</dbReference>
<keyword evidence="4" id="KW-0645">Protease</keyword>
<protein>
    <submittedName>
        <fullName evidence="4">D-alanyl-D-alanine carboxypeptidase/D-alanyl-D-alanine-endopeptidase (Penicillin-binding protein 4)</fullName>
    </submittedName>
    <submittedName>
        <fullName evidence="5">Serine-type D-Ala-D-Ala carboxypeptidase</fullName>
        <ecNumber evidence="5">3.4.16.4</ecNumber>
        <ecNumber evidence="5">3.4.21.-</ecNumber>
    </submittedName>
</protein>
<feature type="signal peptide" evidence="3">
    <location>
        <begin position="1"/>
        <end position="31"/>
    </location>
</feature>
<dbReference type="PANTHER" id="PTHR30023:SF0">
    <property type="entry name" value="PENICILLIN-SENSITIVE CARBOXYPEPTIDASE A"/>
    <property type="match status" value="1"/>
</dbReference>
<dbReference type="EC" id="3.4.16.4" evidence="5"/>
<dbReference type="EMBL" id="SMCP01000006">
    <property type="protein sequence ID" value="TCV86616.1"/>
    <property type="molecule type" value="Genomic_DNA"/>
</dbReference>
<evidence type="ECO:0000313" key="5">
    <source>
        <dbReference type="EMBL" id="TNG91302.1"/>
    </source>
</evidence>
<name>A0A4R3Y4C7_9PAST</name>
<reference evidence="5 7" key="2">
    <citation type="submission" date="2019-05" db="EMBL/GenBank/DDBJ databases">
        <title>Pasteurellaceae isolates from reptiles.</title>
        <authorList>
            <person name="Bojesen A.M."/>
            <person name="Lund E."/>
        </authorList>
    </citation>
    <scope>NUCLEOTIDE SEQUENCE [LARGE SCALE GENOMIC DNA]</scope>
    <source>
        <strain evidence="5 7">ELNT2x</strain>
    </source>
</reference>
<dbReference type="SUPFAM" id="SSF56601">
    <property type="entry name" value="beta-lactamase/transpeptidase-like"/>
    <property type="match status" value="1"/>
</dbReference>
<keyword evidence="4" id="KW-0121">Carboxypeptidase</keyword>
<evidence type="ECO:0000256" key="1">
    <source>
        <dbReference type="ARBA" id="ARBA00006096"/>
    </source>
</evidence>
<dbReference type="AlphaFoldDB" id="A0A4R3Y4C7"/>
<comment type="caution">
    <text evidence="4">The sequence shown here is derived from an EMBL/GenBank/DDBJ whole genome shotgun (WGS) entry which is preliminary data.</text>
</comment>
<comment type="similarity">
    <text evidence="1">Belongs to the peptidase S13 family.</text>
</comment>
<evidence type="ECO:0000313" key="6">
    <source>
        <dbReference type="Proteomes" id="UP000294619"/>
    </source>
</evidence>
<proteinExistence type="inferred from homology"/>
<keyword evidence="2 5" id="KW-0378">Hydrolase</keyword>
<dbReference type="EMBL" id="VDGV01000069">
    <property type="protein sequence ID" value="TNG91302.1"/>
    <property type="molecule type" value="Genomic_DNA"/>
</dbReference>
<dbReference type="InterPro" id="IPR012338">
    <property type="entry name" value="Beta-lactam/transpept-like"/>
</dbReference>
<evidence type="ECO:0000313" key="7">
    <source>
        <dbReference type="Proteomes" id="UP000305526"/>
    </source>
</evidence>
<evidence type="ECO:0000313" key="4">
    <source>
        <dbReference type="EMBL" id="TCV86616.1"/>
    </source>
</evidence>
<evidence type="ECO:0000256" key="2">
    <source>
        <dbReference type="ARBA" id="ARBA00022801"/>
    </source>
</evidence>
<sequence>MKRFQLQSTAFKNIAFSLLGLAWLNAAPAQANVNLNDYISYLPTGASVGFAAENLNRQQTIADYNQQILMLPASTQKVFTALAAKLTLGDEFQFATDLVSSAKISNKTLQGDLSIRFSGDPTLRSGQLYQLLAQLKQQGIDTINGNIVLDTSIFNSHDRGLGWIWNDLTMCFNAPPSAASIDGNCFSVELNASGAIGELVQASVPSHFPVQVFSQVRIVSAQEAANCAFDVVVNDNNRYTLKGCIARQSNPFGLSFAVQDTDAYAIAIVMNQLQKLKINVNGQIRLALQPTNGTILASHYSKPLPDLLKQMMKKSDNQIADSLFRRIGYQYYQKPVSFQQSALAMRQILSKQAEIDFGNSQIADGSGLSRQNLISPAALLQALDYISRHEDTLGLLDTFPIAGQDGTLSGRGSMGEAPLAKNLIAKTGALKGVYNLAGFMQNAKGERIAFVQFINGYSTGDLESRTKRSPLVNFEKGVFNALYQNP</sequence>
<dbReference type="Proteomes" id="UP000305526">
    <property type="component" value="Unassembled WGS sequence"/>
</dbReference>
<dbReference type="NCBIfam" id="NF008322">
    <property type="entry name" value="PRK11113.1"/>
    <property type="match status" value="1"/>
</dbReference>
<accession>A0A4R3Y4C7</accession>
<dbReference type="GO" id="GO:0000270">
    <property type="term" value="P:peptidoglycan metabolic process"/>
    <property type="evidence" value="ECO:0007669"/>
    <property type="project" value="TreeGrafter"/>
</dbReference>
<keyword evidence="3" id="KW-0732">Signal</keyword>
<dbReference type="EC" id="3.4.21.-" evidence="5"/>
<reference evidence="4 6" key="1">
    <citation type="submission" date="2019-03" db="EMBL/GenBank/DDBJ databases">
        <title>Genomic Encyclopedia of Type Strains, Phase IV (KMG-IV): sequencing the most valuable type-strain genomes for metagenomic binning, comparative biology and taxonomic classification.</title>
        <authorList>
            <person name="Goeker M."/>
        </authorList>
    </citation>
    <scope>NUCLEOTIDE SEQUENCE [LARGE SCALE GENOMIC DNA]</scope>
    <source>
        <strain evidence="4 6">DSM 28140</strain>
    </source>
</reference>
<evidence type="ECO:0000256" key="3">
    <source>
        <dbReference type="SAM" id="SignalP"/>
    </source>
</evidence>
<dbReference type="Pfam" id="PF02113">
    <property type="entry name" value="Peptidase_S13"/>
    <property type="match status" value="1"/>
</dbReference>
<dbReference type="InterPro" id="IPR000667">
    <property type="entry name" value="Peptidase_S13"/>
</dbReference>
<organism evidence="4 6">
    <name type="scientific">Testudinibacter aquarius</name>
    <dbReference type="NCBI Taxonomy" id="1524974"/>
    <lineage>
        <taxon>Bacteria</taxon>
        <taxon>Pseudomonadati</taxon>
        <taxon>Pseudomonadota</taxon>
        <taxon>Gammaproteobacteria</taxon>
        <taxon>Pasteurellales</taxon>
        <taxon>Pasteurellaceae</taxon>
        <taxon>Testudinibacter</taxon>
    </lineage>
</organism>
<dbReference type="Gene3D" id="3.40.710.10">
    <property type="entry name" value="DD-peptidase/beta-lactamase superfamily"/>
    <property type="match status" value="1"/>
</dbReference>
<dbReference type="PRINTS" id="PR00922">
    <property type="entry name" value="DADACBPTASE3"/>
</dbReference>
<feature type="chain" id="PRO_5020907581" evidence="3">
    <location>
        <begin position="32"/>
        <end position="486"/>
    </location>
</feature>
<dbReference type="PANTHER" id="PTHR30023">
    <property type="entry name" value="D-ALANYL-D-ALANINE CARBOXYPEPTIDASE"/>
    <property type="match status" value="1"/>
</dbReference>
<dbReference type="Proteomes" id="UP000294619">
    <property type="component" value="Unassembled WGS sequence"/>
</dbReference>
<gene>
    <name evidence="5" type="primary">dacB</name>
    <name evidence="4" type="ORF">EDC16_106173</name>
    <name evidence="5" type="ORF">FHQ21_07955</name>
</gene>
<keyword evidence="7" id="KW-1185">Reference proteome</keyword>
<dbReference type="NCBIfam" id="TIGR00666">
    <property type="entry name" value="PBP4"/>
    <property type="match status" value="1"/>
</dbReference>
<dbReference type="GO" id="GO:0006508">
    <property type="term" value="P:proteolysis"/>
    <property type="evidence" value="ECO:0007669"/>
    <property type="project" value="InterPro"/>
</dbReference>
<dbReference type="Gene3D" id="3.50.80.20">
    <property type="entry name" value="D-Ala-D-Ala carboxypeptidase C, peptidase S13"/>
    <property type="match status" value="1"/>
</dbReference>
<dbReference type="RefSeq" id="WP_132967223.1">
    <property type="nucleotide sequence ID" value="NZ_LEKL01000010.1"/>
</dbReference>